<dbReference type="Pfam" id="PF00975">
    <property type="entry name" value="Thioesterase"/>
    <property type="match status" value="1"/>
</dbReference>
<dbReference type="InterPro" id="IPR012223">
    <property type="entry name" value="TEII"/>
</dbReference>
<sequence>MRPGHEKRRREDSVVGENWTAENGEADSAGVRLFCFAHAGGGAAVFRPWQRRLAPTADVRPVLLPGRETRLREKPYRGVPELLGPLCDGLLPLLDRPFAFFGHSLGAAVAYETAREIAARGWGEPRHLFVSARRAPHLPARRPPLHPLPRKEFLAAVANMGGTPPEVLEHPGLLEAFGTALRADFEMHETYVPLPGGLLSCPVTALVGARDPQVGTDEMAAWRDTTRGGFDLRVVDGDHFYLREATDEPLATVRGALDAATAP</sequence>
<reference evidence="5" key="1">
    <citation type="submission" date="2019-10" db="EMBL/GenBank/DDBJ databases">
        <title>Antimicrobial potential of Antarctic Bacteria.</title>
        <authorList>
            <person name="Benaud N."/>
            <person name="Edwards R.J."/>
            <person name="Ferrari B.C."/>
        </authorList>
    </citation>
    <scope>NUCLEOTIDE SEQUENCE [LARGE SCALE GENOMIC DNA]</scope>
    <source>
        <strain evidence="5">NBH77</strain>
    </source>
</reference>
<dbReference type="Gene3D" id="3.40.50.1820">
    <property type="entry name" value="alpha/beta hydrolase"/>
    <property type="match status" value="1"/>
</dbReference>
<evidence type="ECO:0000256" key="2">
    <source>
        <dbReference type="SAM" id="MobiDB-lite"/>
    </source>
</evidence>
<evidence type="ECO:0000313" key="5">
    <source>
        <dbReference type="Proteomes" id="UP000515764"/>
    </source>
</evidence>
<dbReference type="PANTHER" id="PTHR11487:SF0">
    <property type="entry name" value="S-ACYL FATTY ACID SYNTHASE THIOESTERASE, MEDIUM CHAIN"/>
    <property type="match status" value="1"/>
</dbReference>
<dbReference type="InterPro" id="IPR029058">
    <property type="entry name" value="AB_hydrolase_fold"/>
</dbReference>
<name>A0ABX6RYV5_9ACTN</name>
<feature type="region of interest" description="Disordered" evidence="2">
    <location>
        <begin position="1"/>
        <end position="21"/>
    </location>
</feature>
<accession>A0ABX6RYV5</accession>
<proteinExistence type="inferred from homology"/>
<comment type="similarity">
    <text evidence="1">Belongs to the thioesterase family.</text>
</comment>
<gene>
    <name evidence="4" type="ORF">F0345_27550</name>
</gene>
<organism evidence="4 5">
    <name type="scientific">Streptomyces rutgersensis</name>
    <dbReference type="NCBI Taxonomy" id="53451"/>
    <lineage>
        <taxon>Bacteria</taxon>
        <taxon>Bacillati</taxon>
        <taxon>Actinomycetota</taxon>
        <taxon>Actinomycetes</taxon>
        <taxon>Kitasatosporales</taxon>
        <taxon>Streptomycetaceae</taxon>
        <taxon>Streptomyces</taxon>
        <taxon>Streptomyces diastaticus group</taxon>
    </lineage>
</organism>
<dbReference type="SUPFAM" id="SSF53474">
    <property type="entry name" value="alpha/beta-Hydrolases"/>
    <property type="match status" value="1"/>
</dbReference>
<evidence type="ECO:0000313" key="4">
    <source>
        <dbReference type="EMBL" id="QNE84399.1"/>
    </source>
</evidence>
<keyword evidence="5" id="KW-1185">Reference proteome</keyword>
<feature type="domain" description="Thioesterase" evidence="3">
    <location>
        <begin position="32"/>
        <end position="248"/>
    </location>
</feature>
<evidence type="ECO:0000259" key="3">
    <source>
        <dbReference type="Pfam" id="PF00975"/>
    </source>
</evidence>
<dbReference type="PANTHER" id="PTHR11487">
    <property type="entry name" value="THIOESTERASE"/>
    <property type="match status" value="1"/>
</dbReference>
<protein>
    <submittedName>
        <fullName evidence="4">Thioesterase</fullName>
    </submittedName>
</protein>
<evidence type="ECO:0000256" key="1">
    <source>
        <dbReference type="ARBA" id="ARBA00007169"/>
    </source>
</evidence>
<dbReference type="Proteomes" id="UP000515764">
    <property type="component" value="Chromosome"/>
</dbReference>
<dbReference type="EMBL" id="CP045704">
    <property type="protein sequence ID" value="QNE84399.1"/>
    <property type="molecule type" value="Genomic_DNA"/>
</dbReference>
<dbReference type="InterPro" id="IPR001031">
    <property type="entry name" value="Thioesterase"/>
</dbReference>